<evidence type="ECO:0000313" key="2">
    <source>
        <dbReference type="Proteomes" id="UP000286848"/>
    </source>
</evidence>
<dbReference type="Proteomes" id="UP000286848">
    <property type="component" value="Unassembled WGS sequence"/>
</dbReference>
<name>A0A401IR75_9LACO</name>
<sequence length="78" mass="9107">MLQSRDRIHSLRLKPSDKTNYYYLQLKGNKPHSSFIDESIYNLVKQKEQVMLDAIDGQYLAPMITDDYLEDVKNIISG</sequence>
<dbReference type="AlphaFoldDB" id="A0A401IR75"/>
<organism evidence="1 2">
    <name type="scientific">Ligilactobacillus salitolerans</name>
    <dbReference type="NCBI Taxonomy" id="1808352"/>
    <lineage>
        <taxon>Bacteria</taxon>
        <taxon>Bacillati</taxon>
        <taxon>Bacillota</taxon>
        <taxon>Bacilli</taxon>
        <taxon>Lactobacillales</taxon>
        <taxon>Lactobacillaceae</taxon>
        <taxon>Ligilactobacillus</taxon>
    </lineage>
</organism>
<protein>
    <submittedName>
        <fullName evidence="1">Uncharacterized protein</fullName>
    </submittedName>
</protein>
<keyword evidence="2" id="KW-1185">Reference proteome</keyword>
<gene>
    <name evidence="1" type="ORF">LFYK43_04920</name>
</gene>
<comment type="caution">
    <text evidence="1">The sequence shown here is derived from an EMBL/GenBank/DDBJ whole genome shotgun (WGS) entry which is preliminary data.</text>
</comment>
<reference evidence="1 2" key="1">
    <citation type="journal article" date="2019" name="Int. J. Syst. Evol. Microbiol.">
        <title>Lactobacillus salitolerans sp. nov., a novel lactic acid bacterium isolated from spent mushroom substrates.</title>
        <authorList>
            <person name="Tohno M."/>
            <person name="Tanizawa Y."/>
            <person name="Kojima Y."/>
            <person name="Sakamoto M."/>
            <person name="Nakamura Y."/>
            <person name="Ohkuma M."/>
            <person name="Kobayashi H."/>
        </authorList>
    </citation>
    <scope>NUCLEOTIDE SEQUENCE [LARGE SCALE GENOMIC DNA]</scope>
    <source>
        <strain evidence="1 2">YK43</strain>
    </source>
</reference>
<proteinExistence type="predicted"/>
<dbReference type="EMBL" id="BFFP01000005">
    <property type="protein sequence ID" value="GBG94033.1"/>
    <property type="molecule type" value="Genomic_DNA"/>
</dbReference>
<accession>A0A401IR75</accession>
<evidence type="ECO:0000313" key="1">
    <source>
        <dbReference type="EMBL" id="GBG94033.1"/>
    </source>
</evidence>